<dbReference type="SUPFAM" id="SSF53335">
    <property type="entry name" value="S-adenosyl-L-methionine-dependent methyltransferases"/>
    <property type="match status" value="1"/>
</dbReference>
<dbReference type="Proteomes" id="UP001156641">
    <property type="component" value="Unassembled WGS sequence"/>
</dbReference>
<dbReference type="Gene3D" id="3.40.50.150">
    <property type="entry name" value="Vaccinia Virus protein VP39"/>
    <property type="match status" value="1"/>
</dbReference>
<dbReference type="GO" id="GO:0032259">
    <property type="term" value="P:methylation"/>
    <property type="evidence" value="ECO:0007669"/>
    <property type="project" value="UniProtKB-KW"/>
</dbReference>
<dbReference type="Pfam" id="PF08241">
    <property type="entry name" value="Methyltransf_11"/>
    <property type="match status" value="1"/>
</dbReference>
<dbReference type="PANTHER" id="PTHR45036">
    <property type="entry name" value="METHYLTRANSFERASE LIKE 7B"/>
    <property type="match status" value="1"/>
</dbReference>
<dbReference type="CDD" id="cd02440">
    <property type="entry name" value="AdoMet_MTases"/>
    <property type="match status" value="1"/>
</dbReference>
<dbReference type="EMBL" id="BSOS01000073">
    <property type="protein sequence ID" value="GLR67908.1"/>
    <property type="molecule type" value="Genomic_DNA"/>
</dbReference>
<reference evidence="3" key="1">
    <citation type="journal article" date="2019" name="Int. J. Syst. Evol. Microbiol.">
        <title>The Global Catalogue of Microorganisms (GCM) 10K type strain sequencing project: providing services to taxonomists for standard genome sequencing and annotation.</title>
        <authorList>
            <consortium name="The Broad Institute Genomics Platform"/>
            <consortium name="The Broad Institute Genome Sequencing Center for Infectious Disease"/>
            <person name="Wu L."/>
            <person name="Ma J."/>
        </authorList>
    </citation>
    <scope>NUCLEOTIDE SEQUENCE [LARGE SCALE GENOMIC DNA]</scope>
    <source>
        <strain evidence="3">NBRC 112502</strain>
    </source>
</reference>
<name>A0ABQ6ACF9_9PROT</name>
<keyword evidence="2" id="KW-0808">Transferase</keyword>
<feature type="domain" description="Methyltransferase type 11" evidence="1">
    <location>
        <begin position="18"/>
        <end position="114"/>
    </location>
</feature>
<evidence type="ECO:0000313" key="2">
    <source>
        <dbReference type="EMBL" id="GLR67908.1"/>
    </source>
</evidence>
<dbReference type="GO" id="GO:0008168">
    <property type="term" value="F:methyltransferase activity"/>
    <property type="evidence" value="ECO:0007669"/>
    <property type="project" value="UniProtKB-KW"/>
</dbReference>
<dbReference type="InterPro" id="IPR013216">
    <property type="entry name" value="Methyltransf_11"/>
</dbReference>
<proteinExistence type="predicted"/>
<comment type="caution">
    <text evidence="2">The sequence shown here is derived from an EMBL/GenBank/DDBJ whole genome shotgun (WGS) entry which is preliminary data.</text>
</comment>
<sequence length="185" mass="19891">MLTEKRAALIPGASGRVLELGIGGGLNLKFYNPAQVSAVTGIDPSPELRAYARKAPRPEGLAVEILDASADAMPFADASFDTVVTTFTLCTVPDAPRALAEARRVLRPGGQLLFCEHGRSPDAGVALWQRRVEPLWKRVFGGCHLTRPVAGNIAAQFSIERLESGYMPKTPRLAGWVEWGRAVAV</sequence>
<gene>
    <name evidence="2" type="ORF">GCM10010909_25890</name>
</gene>
<dbReference type="InterPro" id="IPR029063">
    <property type="entry name" value="SAM-dependent_MTases_sf"/>
</dbReference>
<evidence type="ECO:0000259" key="1">
    <source>
        <dbReference type="Pfam" id="PF08241"/>
    </source>
</evidence>
<dbReference type="RefSeq" id="WP_284258707.1">
    <property type="nucleotide sequence ID" value="NZ_BSOS01000073.1"/>
</dbReference>
<keyword evidence="3" id="KW-1185">Reference proteome</keyword>
<protein>
    <submittedName>
        <fullName evidence="2">S-adenosylmethionine-dependent methyltransferase</fullName>
    </submittedName>
</protein>
<dbReference type="PANTHER" id="PTHR45036:SF1">
    <property type="entry name" value="METHYLTRANSFERASE LIKE 7A"/>
    <property type="match status" value="1"/>
</dbReference>
<accession>A0ABQ6ACF9</accession>
<dbReference type="InterPro" id="IPR052356">
    <property type="entry name" value="Thiol_S-MT"/>
</dbReference>
<keyword evidence="2" id="KW-0489">Methyltransferase</keyword>
<organism evidence="2 3">
    <name type="scientific">Acidocella aquatica</name>
    <dbReference type="NCBI Taxonomy" id="1922313"/>
    <lineage>
        <taxon>Bacteria</taxon>
        <taxon>Pseudomonadati</taxon>
        <taxon>Pseudomonadota</taxon>
        <taxon>Alphaproteobacteria</taxon>
        <taxon>Acetobacterales</taxon>
        <taxon>Acidocellaceae</taxon>
        <taxon>Acidocella</taxon>
    </lineage>
</organism>
<evidence type="ECO:0000313" key="3">
    <source>
        <dbReference type="Proteomes" id="UP001156641"/>
    </source>
</evidence>